<feature type="transmembrane region" description="Helical" evidence="1">
    <location>
        <begin position="93"/>
        <end position="110"/>
    </location>
</feature>
<keyword evidence="1" id="KW-0472">Membrane</keyword>
<proteinExistence type="predicted"/>
<protein>
    <submittedName>
        <fullName evidence="2">Uncharacterized protein</fullName>
    </submittedName>
</protein>
<gene>
    <name evidence="2" type="ORF">DYBT9623_00165</name>
</gene>
<name>A0ABM8UJ83_9BACT</name>
<dbReference type="RefSeq" id="WP_215231618.1">
    <property type="nucleotide sequence ID" value="NZ_CAJRAU010000001.1"/>
</dbReference>
<feature type="transmembrane region" description="Helical" evidence="1">
    <location>
        <begin position="12"/>
        <end position="28"/>
    </location>
</feature>
<evidence type="ECO:0000313" key="3">
    <source>
        <dbReference type="Proteomes" id="UP000679725"/>
    </source>
</evidence>
<sequence length="117" mass="12559">MKKPIDSQMHGIIDYAFAGIQLFGPPVLGLNTKMTKTYKVLAATFTAVNAITNTPVGITKSISMATHQKADAAFLATLSALTISRIVRNESKALAFHLAFLGIALVNYALTDYNGKK</sequence>
<keyword evidence="3" id="KW-1185">Reference proteome</keyword>
<evidence type="ECO:0000256" key="1">
    <source>
        <dbReference type="SAM" id="Phobius"/>
    </source>
</evidence>
<keyword evidence="1" id="KW-1133">Transmembrane helix</keyword>
<dbReference type="Proteomes" id="UP000679725">
    <property type="component" value="Unassembled WGS sequence"/>
</dbReference>
<evidence type="ECO:0000313" key="2">
    <source>
        <dbReference type="EMBL" id="CAG5067444.1"/>
    </source>
</evidence>
<comment type="caution">
    <text evidence="2">The sequence shown here is derived from an EMBL/GenBank/DDBJ whole genome shotgun (WGS) entry which is preliminary data.</text>
</comment>
<dbReference type="EMBL" id="CAJRAU010000001">
    <property type="protein sequence ID" value="CAG5067444.1"/>
    <property type="molecule type" value="Genomic_DNA"/>
</dbReference>
<organism evidence="2 3">
    <name type="scientific">Dyadobacter linearis</name>
    <dbReference type="NCBI Taxonomy" id="2823330"/>
    <lineage>
        <taxon>Bacteria</taxon>
        <taxon>Pseudomonadati</taxon>
        <taxon>Bacteroidota</taxon>
        <taxon>Cytophagia</taxon>
        <taxon>Cytophagales</taxon>
        <taxon>Spirosomataceae</taxon>
        <taxon>Dyadobacter</taxon>
    </lineage>
</organism>
<reference evidence="2 3" key="1">
    <citation type="submission" date="2021-04" db="EMBL/GenBank/DDBJ databases">
        <authorList>
            <person name="Rodrigo-Torres L."/>
            <person name="Arahal R. D."/>
            <person name="Lucena T."/>
        </authorList>
    </citation>
    <scope>NUCLEOTIDE SEQUENCE [LARGE SCALE GENOMIC DNA]</scope>
    <source>
        <strain evidence="2 3">CECT 9623</strain>
    </source>
</reference>
<keyword evidence="1" id="KW-0812">Transmembrane</keyword>
<accession>A0ABM8UJ83</accession>